<keyword evidence="7" id="KW-1185">Reference proteome</keyword>
<dbReference type="Gene3D" id="3.40.190.290">
    <property type="match status" value="1"/>
</dbReference>
<feature type="domain" description="HTH lysR-type" evidence="5">
    <location>
        <begin position="11"/>
        <end position="60"/>
    </location>
</feature>
<dbReference type="InterPro" id="IPR036388">
    <property type="entry name" value="WH-like_DNA-bd_sf"/>
</dbReference>
<evidence type="ECO:0000256" key="2">
    <source>
        <dbReference type="ARBA" id="ARBA00023015"/>
    </source>
</evidence>
<dbReference type="Proteomes" id="UP001198862">
    <property type="component" value="Unassembled WGS sequence"/>
</dbReference>
<dbReference type="PANTHER" id="PTHR30419">
    <property type="entry name" value="HTH-TYPE TRANSCRIPTIONAL REGULATOR YBHD"/>
    <property type="match status" value="1"/>
</dbReference>
<keyword evidence="4" id="KW-0804">Transcription</keyword>
<reference evidence="6 7" key="1">
    <citation type="submission" date="2021-11" db="EMBL/GenBank/DDBJ databases">
        <authorList>
            <person name="Lee D.-H."/>
            <person name="Kim S.-B."/>
        </authorList>
    </citation>
    <scope>NUCLEOTIDE SEQUENCE [LARGE SCALE GENOMIC DNA]</scope>
    <source>
        <strain evidence="6 7">KCTC 52223</strain>
    </source>
</reference>
<comment type="caution">
    <text evidence="6">The sequence shown here is derived from an EMBL/GenBank/DDBJ whole genome shotgun (WGS) entry which is preliminary data.</text>
</comment>
<organism evidence="6 7">
    <name type="scientific">Reyranella aquatilis</name>
    <dbReference type="NCBI Taxonomy" id="2035356"/>
    <lineage>
        <taxon>Bacteria</taxon>
        <taxon>Pseudomonadati</taxon>
        <taxon>Pseudomonadota</taxon>
        <taxon>Alphaproteobacteria</taxon>
        <taxon>Hyphomicrobiales</taxon>
        <taxon>Reyranellaceae</taxon>
        <taxon>Reyranella</taxon>
    </lineage>
</organism>
<evidence type="ECO:0000256" key="4">
    <source>
        <dbReference type="ARBA" id="ARBA00023163"/>
    </source>
</evidence>
<dbReference type="InterPro" id="IPR000847">
    <property type="entry name" value="LysR_HTH_N"/>
</dbReference>
<dbReference type="RefSeq" id="WP_230550185.1">
    <property type="nucleotide sequence ID" value="NZ_JAJISD010000003.1"/>
</dbReference>
<gene>
    <name evidence="6" type="ORF">LJ725_08320</name>
</gene>
<dbReference type="Pfam" id="PF00126">
    <property type="entry name" value="HTH_1"/>
    <property type="match status" value="1"/>
</dbReference>
<keyword evidence="3" id="KW-0238">DNA-binding</keyword>
<dbReference type="InterPro" id="IPR005119">
    <property type="entry name" value="LysR_subst-bd"/>
</dbReference>
<dbReference type="EMBL" id="JAJISD010000003">
    <property type="protein sequence ID" value="MCC8428966.1"/>
    <property type="molecule type" value="Genomic_DNA"/>
</dbReference>
<dbReference type="Pfam" id="PF03466">
    <property type="entry name" value="LysR_substrate"/>
    <property type="match status" value="1"/>
</dbReference>
<comment type="similarity">
    <text evidence="1">Belongs to the LysR transcriptional regulatory family.</text>
</comment>
<evidence type="ECO:0000256" key="1">
    <source>
        <dbReference type="ARBA" id="ARBA00009437"/>
    </source>
</evidence>
<evidence type="ECO:0000256" key="3">
    <source>
        <dbReference type="ARBA" id="ARBA00023125"/>
    </source>
</evidence>
<accession>A0ABS8KSC7</accession>
<evidence type="ECO:0000313" key="7">
    <source>
        <dbReference type="Proteomes" id="UP001198862"/>
    </source>
</evidence>
<evidence type="ECO:0000313" key="6">
    <source>
        <dbReference type="EMBL" id="MCC8428966.1"/>
    </source>
</evidence>
<protein>
    <submittedName>
        <fullName evidence="6">LysR family transcriptional regulator</fullName>
    </submittedName>
</protein>
<dbReference type="Gene3D" id="1.10.10.10">
    <property type="entry name" value="Winged helix-like DNA-binding domain superfamily/Winged helix DNA-binding domain"/>
    <property type="match status" value="1"/>
</dbReference>
<dbReference type="SUPFAM" id="SSF53850">
    <property type="entry name" value="Periplasmic binding protein-like II"/>
    <property type="match status" value="1"/>
</dbReference>
<dbReference type="SUPFAM" id="SSF46785">
    <property type="entry name" value="Winged helix' DNA-binding domain"/>
    <property type="match status" value="1"/>
</dbReference>
<name>A0ABS8KSC7_9HYPH</name>
<dbReference type="PANTHER" id="PTHR30419:SF8">
    <property type="entry name" value="NITROGEN ASSIMILATION TRANSCRIPTIONAL ACTIVATOR-RELATED"/>
    <property type="match status" value="1"/>
</dbReference>
<evidence type="ECO:0000259" key="5">
    <source>
        <dbReference type="PROSITE" id="PS50931"/>
    </source>
</evidence>
<dbReference type="PROSITE" id="PS50931">
    <property type="entry name" value="HTH_LYSR"/>
    <property type="match status" value="1"/>
</dbReference>
<proteinExistence type="inferred from homology"/>
<keyword evidence="2" id="KW-0805">Transcription regulation</keyword>
<dbReference type="InterPro" id="IPR050950">
    <property type="entry name" value="HTH-type_LysR_regulators"/>
</dbReference>
<dbReference type="InterPro" id="IPR036390">
    <property type="entry name" value="WH_DNA-bd_sf"/>
</dbReference>
<sequence length="322" mass="35448">MPIIAPAASWLLVVAETGSIRRAATRLNLSPSAVNRQILNLEAEYGAALFERLPRGMRLTPAGQRVAAEIQRWQHDHAKLVQHIGQLRSMVRGHASLGLMESFSRTVVSRLMTHMRERQSLVSLDVLMGGTAEIVDRLVAGKLDLAICYAVPKLPEIRVLASIQPSSGIVVARDHPLADRKSIRLAECANYSFVFPDASLTSRRILETALERAKVHFAGVVTTNSVEVMKMLVREHRQIALLSLPDIGADFADRDLVHIPLADRHVRGSHLSLIAPRHARPSPVASMLAEFLRDELQGLPARRAWTGSLREVGTTKAGRGRP</sequence>